<protein>
    <submittedName>
        <fullName evidence="2">Uncharacterized protein</fullName>
    </submittedName>
</protein>
<name>M0A6L9_9EURY</name>
<keyword evidence="3" id="KW-1185">Reference proteome</keyword>
<keyword evidence="1" id="KW-1133">Transmembrane helix</keyword>
<proteinExistence type="predicted"/>
<evidence type="ECO:0000313" key="3">
    <source>
        <dbReference type="Proteomes" id="UP000011519"/>
    </source>
</evidence>
<keyword evidence="1" id="KW-0812">Transmembrane</keyword>
<accession>M0A6L9</accession>
<evidence type="ECO:0000256" key="1">
    <source>
        <dbReference type="SAM" id="Phobius"/>
    </source>
</evidence>
<feature type="transmembrane region" description="Helical" evidence="1">
    <location>
        <begin position="12"/>
        <end position="35"/>
    </location>
</feature>
<sequence>MALTDSMSRIVTSVSTICLFIGGTLALAIVLALVLLPQPTLPLSSCTDVGYVGGPPGGFEYEGYSWLWLEYSPDGGVNRCGTPIVSIAAGLLVVGGVLFGIDRRTQ</sequence>
<gene>
    <name evidence="2" type="ORF">C483_03580</name>
</gene>
<feature type="transmembrane region" description="Helical" evidence="1">
    <location>
        <begin position="81"/>
        <end position="101"/>
    </location>
</feature>
<evidence type="ECO:0000313" key="2">
    <source>
        <dbReference type="EMBL" id="ELY94214.1"/>
    </source>
</evidence>
<dbReference type="AlphaFoldDB" id="M0A6L9"/>
<comment type="caution">
    <text evidence="2">The sequence shown here is derived from an EMBL/GenBank/DDBJ whole genome shotgun (WGS) entry which is preliminary data.</text>
</comment>
<dbReference type="Proteomes" id="UP000011519">
    <property type="component" value="Unassembled WGS sequence"/>
</dbReference>
<keyword evidence="1" id="KW-0472">Membrane</keyword>
<dbReference type="PATRIC" id="fig|1227493.4.peg.681"/>
<dbReference type="EMBL" id="AOIM01000012">
    <property type="protein sequence ID" value="ELY94214.1"/>
    <property type="molecule type" value="Genomic_DNA"/>
</dbReference>
<organism evidence="2 3">
    <name type="scientific">Natrialba hulunbeirensis JCM 10989</name>
    <dbReference type="NCBI Taxonomy" id="1227493"/>
    <lineage>
        <taxon>Archaea</taxon>
        <taxon>Methanobacteriati</taxon>
        <taxon>Methanobacteriota</taxon>
        <taxon>Stenosarchaea group</taxon>
        <taxon>Halobacteria</taxon>
        <taxon>Halobacteriales</taxon>
        <taxon>Natrialbaceae</taxon>
        <taxon>Natrialba</taxon>
    </lineage>
</organism>
<reference evidence="2 3" key="1">
    <citation type="journal article" date="2014" name="PLoS Genet.">
        <title>Phylogenetically driven sequencing of extremely halophilic archaea reveals strategies for static and dynamic osmo-response.</title>
        <authorList>
            <person name="Becker E.A."/>
            <person name="Seitzer P.M."/>
            <person name="Tritt A."/>
            <person name="Larsen D."/>
            <person name="Krusor M."/>
            <person name="Yao A.I."/>
            <person name="Wu D."/>
            <person name="Madern D."/>
            <person name="Eisen J.A."/>
            <person name="Darling A.E."/>
            <person name="Facciotti M.T."/>
        </authorList>
    </citation>
    <scope>NUCLEOTIDE SEQUENCE [LARGE SCALE GENOMIC DNA]</scope>
    <source>
        <strain evidence="2 3">JCM 10989</strain>
    </source>
</reference>